<gene>
    <name evidence="3" type="ORF">GIL414_LOCUS57690</name>
    <name evidence="2" type="ORF">OVN521_LOCUS25895</name>
</gene>
<dbReference type="EMBL" id="CAJOBG010006613">
    <property type="protein sequence ID" value="CAF4192116.1"/>
    <property type="molecule type" value="Genomic_DNA"/>
</dbReference>
<accession>A0A820ASE2</accession>
<dbReference type="EMBL" id="CAJOBJ010210013">
    <property type="protein sequence ID" value="CAF5008187.1"/>
    <property type="molecule type" value="Genomic_DNA"/>
</dbReference>
<dbReference type="Proteomes" id="UP000663866">
    <property type="component" value="Unassembled WGS sequence"/>
</dbReference>
<protein>
    <submittedName>
        <fullName evidence="2">Uncharacterized protein</fullName>
    </submittedName>
</protein>
<evidence type="ECO:0000313" key="2">
    <source>
        <dbReference type="EMBL" id="CAF4192116.1"/>
    </source>
</evidence>
<evidence type="ECO:0000256" key="1">
    <source>
        <dbReference type="SAM" id="MobiDB-lite"/>
    </source>
</evidence>
<evidence type="ECO:0000313" key="4">
    <source>
        <dbReference type="Proteomes" id="UP000663866"/>
    </source>
</evidence>
<comment type="caution">
    <text evidence="2">The sequence shown here is derived from an EMBL/GenBank/DDBJ whole genome shotgun (WGS) entry which is preliminary data.</text>
</comment>
<dbReference type="AlphaFoldDB" id="A0A820ASE2"/>
<sequence length="212" mass="24454">MFNRFFSTNSFPIARTIKNNNAKSSSCRSNASMSLYDNHDVVDGEIQDNGTGRYHKIIRANYQINNRIGLKKLSYSDHARFLTEEVIESYKNSMVNELIENECLTNTFDFNHGFIESNDRNNESFEYSKSLVHEFVEKNNAKCIGNQLERNNILGLTRTCGSLYAAKRTSERNNRRRQKRALQKGMHTANCKTSSTTDLCKNKSSLKYFDNN</sequence>
<evidence type="ECO:0000313" key="3">
    <source>
        <dbReference type="EMBL" id="CAF5008187.1"/>
    </source>
</evidence>
<proteinExistence type="predicted"/>
<feature type="region of interest" description="Disordered" evidence="1">
    <location>
        <begin position="168"/>
        <end position="188"/>
    </location>
</feature>
<reference evidence="2" key="1">
    <citation type="submission" date="2021-02" db="EMBL/GenBank/DDBJ databases">
        <authorList>
            <person name="Nowell W R."/>
        </authorList>
    </citation>
    <scope>NUCLEOTIDE SEQUENCE</scope>
</reference>
<dbReference type="Proteomes" id="UP000681720">
    <property type="component" value="Unassembled WGS sequence"/>
</dbReference>
<organism evidence="2 4">
    <name type="scientific">Rotaria magnacalcarata</name>
    <dbReference type="NCBI Taxonomy" id="392030"/>
    <lineage>
        <taxon>Eukaryota</taxon>
        <taxon>Metazoa</taxon>
        <taxon>Spiralia</taxon>
        <taxon>Gnathifera</taxon>
        <taxon>Rotifera</taxon>
        <taxon>Eurotatoria</taxon>
        <taxon>Bdelloidea</taxon>
        <taxon>Philodinida</taxon>
        <taxon>Philodinidae</taxon>
        <taxon>Rotaria</taxon>
    </lineage>
</organism>
<keyword evidence="4" id="KW-1185">Reference proteome</keyword>
<name>A0A820ASE2_9BILA</name>